<keyword evidence="2 7" id="KW-0732">Signal</keyword>
<proteinExistence type="predicted"/>
<feature type="chain" id="PRO_5001870863" evidence="7">
    <location>
        <begin position="25"/>
        <end position="190"/>
    </location>
</feature>
<dbReference type="InterPro" id="IPR051277">
    <property type="entry name" value="SEZ6_CSMD_C4BPB_Regulators"/>
</dbReference>
<feature type="disulfide bond" evidence="5">
    <location>
        <begin position="110"/>
        <end position="137"/>
    </location>
</feature>
<dbReference type="FunFam" id="2.10.70.10:FF:000014">
    <property type="entry name" value="Membrane cofactor protein"/>
    <property type="match status" value="1"/>
</dbReference>
<feature type="domain" description="Sushi" evidence="8">
    <location>
        <begin position="23"/>
        <end position="80"/>
    </location>
</feature>
<keyword evidence="4 5" id="KW-1015">Disulfide bond</keyword>
<evidence type="ECO:0000313" key="10">
    <source>
        <dbReference type="Proteomes" id="UP000028990"/>
    </source>
</evidence>
<evidence type="ECO:0000256" key="3">
    <source>
        <dbReference type="ARBA" id="ARBA00022737"/>
    </source>
</evidence>
<feature type="signal peptide" evidence="7">
    <location>
        <begin position="1"/>
        <end position="24"/>
    </location>
</feature>
<keyword evidence="10" id="KW-1185">Reference proteome</keyword>
<dbReference type="InterPro" id="IPR040514">
    <property type="entry name" value="C4bp_oligo"/>
</dbReference>
<dbReference type="InterPro" id="IPR035976">
    <property type="entry name" value="Sushi/SCR/CCP_sf"/>
</dbReference>
<dbReference type="Pfam" id="PF00084">
    <property type="entry name" value="Sushi"/>
    <property type="match status" value="2"/>
</dbReference>
<dbReference type="Gene3D" id="2.10.70.10">
    <property type="entry name" value="Complement Module, domain 1"/>
    <property type="match status" value="2"/>
</dbReference>
<keyword evidence="1 5" id="KW-0768">Sushi</keyword>
<evidence type="ECO:0000256" key="4">
    <source>
        <dbReference type="ARBA" id="ARBA00023157"/>
    </source>
</evidence>
<dbReference type="EMBL" id="KN124946">
    <property type="protein sequence ID" value="KFO19657.1"/>
    <property type="molecule type" value="Genomic_DNA"/>
</dbReference>
<evidence type="ECO:0000313" key="9">
    <source>
        <dbReference type="EMBL" id="KFO19657.1"/>
    </source>
</evidence>
<name>A0A091CNR6_FUKDA</name>
<dbReference type="PANTHER" id="PTHR45656">
    <property type="entry name" value="PROTEIN CBR-CLEC-78"/>
    <property type="match status" value="1"/>
</dbReference>
<dbReference type="Proteomes" id="UP000028990">
    <property type="component" value="Unassembled WGS sequence"/>
</dbReference>
<dbReference type="eggNOG" id="ENOG502TDY3">
    <property type="taxonomic scope" value="Eukaryota"/>
</dbReference>
<organism evidence="9 10">
    <name type="scientific">Fukomys damarensis</name>
    <name type="common">Damaraland mole rat</name>
    <name type="synonym">Cryptomys damarensis</name>
    <dbReference type="NCBI Taxonomy" id="885580"/>
    <lineage>
        <taxon>Eukaryota</taxon>
        <taxon>Metazoa</taxon>
        <taxon>Chordata</taxon>
        <taxon>Craniata</taxon>
        <taxon>Vertebrata</taxon>
        <taxon>Euteleostomi</taxon>
        <taxon>Mammalia</taxon>
        <taxon>Eutheria</taxon>
        <taxon>Euarchontoglires</taxon>
        <taxon>Glires</taxon>
        <taxon>Rodentia</taxon>
        <taxon>Hystricomorpha</taxon>
        <taxon>Bathyergidae</taxon>
        <taxon>Fukomys</taxon>
    </lineage>
</organism>
<evidence type="ECO:0000256" key="5">
    <source>
        <dbReference type="PROSITE-ProRule" id="PRU00302"/>
    </source>
</evidence>
<dbReference type="PANTHER" id="PTHR45656:SF4">
    <property type="entry name" value="PROTEIN CBR-CLEC-78"/>
    <property type="match status" value="1"/>
</dbReference>
<keyword evidence="6" id="KW-0175">Coiled coil</keyword>
<dbReference type="PROSITE" id="PS50923">
    <property type="entry name" value="SUSHI"/>
    <property type="match status" value="2"/>
</dbReference>
<feature type="domain" description="Sushi" evidence="8">
    <location>
        <begin position="81"/>
        <end position="139"/>
    </location>
</feature>
<dbReference type="AlphaFoldDB" id="A0A091CNR6"/>
<dbReference type="Pfam" id="PF18453">
    <property type="entry name" value="C4bp_oligo"/>
    <property type="match status" value="1"/>
</dbReference>
<dbReference type="CDD" id="cd00033">
    <property type="entry name" value="CCP"/>
    <property type="match status" value="2"/>
</dbReference>
<evidence type="ECO:0000256" key="2">
    <source>
        <dbReference type="ARBA" id="ARBA00022729"/>
    </source>
</evidence>
<comment type="caution">
    <text evidence="5">Lacks conserved residue(s) required for the propagation of feature annotation.</text>
</comment>
<reference evidence="9 10" key="1">
    <citation type="submission" date="2013-11" db="EMBL/GenBank/DDBJ databases">
        <title>The Damaraland mole rat (Fukomys damarensis) genome and evolution of African mole rats.</title>
        <authorList>
            <person name="Gladyshev V.N."/>
            <person name="Fang X."/>
        </authorList>
    </citation>
    <scope>NUCLEOTIDE SEQUENCE [LARGE SCALE GENOMIC DNA]</scope>
    <source>
        <tissue evidence="9">Liver</tissue>
    </source>
</reference>
<keyword evidence="3" id="KW-0677">Repeat</keyword>
<evidence type="ECO:0000256" key="6">
    <source>
        <dbReference type="SAM" id="Coils"/>
    </source>
</evidence>
<dbReference type="InterPro" id="IPR000436">
    <property type="entry name" value="Sushi_SCR_CCP_dom"/>
</dbReference>
<accession>A0A091CNR6</accession>
<dbReference type="SUPFAM" id="SSF57535">
    <property type="entry name" value="Complement control module/SCR domain"/>
    <property type="match status" value="2"/>
</dbReference>
<evidence type="ECO:0000256" key="1">
    <source>
        <dbReference type="ARBA" id="ARBA00022659"/>
    </source>
</evidence>
<sequence>MPGSSSLCLLGALALLLCPSSLQGCSPLPEIPHGHYTYIIGYLALTAEVQYECEEGYALVGAAALSCMFFGWSSPAPQCQALCLKPKIPNGKLSVEKEQYISPETTTIQCDPGYRMLGSPRISCSDNGSWSPAVPSCEKQAPEDRNIVQAGKNLLRCLPSPRDSKVALELHKLSLEIEKLEQERDKGKII</sequence>
<evidence type="ECO:0000259" key="8">
    <source>
        <dbReference type="PROSITE" id="PS50923"/>
    </source>
</evidence>
<protein>
    <submittedName>
        <fullName evidence="9">C4b-binding protein alpha chain</fullName>
    </submittedName>
</protein>
<evidence type="ECO:0000256" key="7">
    <source>
        <dbReference type="SAM" id="SignalP"/>
    </source>
</evidence>
<feature type="coiled-coil region" evidence="6">
    <location>
        <begin position="163"/>
        <end position="190"/>
    </location>
</feature>
<dbReference type="Gene3D" id="1.20.5.3730">
    <property type="match status" value="1"/>
</dbReference>
<dbReference type="SMART" id="SM00032">
    <property type="entry name" value="CCP"/>
    <property type="match status" value="2"/>
</dbReference>
<dbReference type="STRING" id="885580.ENSFDAP00000014307"/>
<gene>
    <name evidence="9" type="ORF">H920_18968</name>
</gene>